<dbReference type="InterPro" id="IPR036736">
    <property type="entry name" value="ACP-like_sf"/>
</dbReference>
<dbReference type="GO" id="GO:0099128">
    <property type="term" value="C:mitochondrial [2Fe-2S] assembly complex"/>
    <property type="evidence" value="ECO:0007669"/>
    <property type="project" value="UniProtKB-ARBA"/>
</dbReference>
<keyword evidence="6 14" id="KW-0444">Lipid biosynthesis</keyword>
<evidence type="ECO:0000313" key="16">
    <source>
        <dbReference type="EMBL" id="CDZ96532.1"/>
    </source>
</evidence>
<comment type="pathway">
    <text evidence="2">Lipid metabolism; fatty acid biosynthesis.</text>
</comment>
<comment type="similarity">
    <text evidence="3">Belongs to the acyl carrier protein (ACP) family.</text>
</comment>
<keyword evidence="5 14" id="KW-0596">Phosphopantetheine</keyword>
<protein>
    <recommendedName>
        <fullName evidence="14">Acyl carrier protein</fullName>
    </recommendedName>
</protein>
<organism evidence="16">
    <name type="scientific">Phaffia rhodozyma</name>
    <name type="common">Yeast</name>
    <name type="synonym">Xanthophyllomyces dendrorhous</name>
    <dbReference type="NCBI Taxonomy" id="264483"/>
    <lineage>
        <taxon>Eukaryota</taxon>
        <taxon>Fungi</taxon>
        <taxon>Dikarya</taxon>
        <taxon>Basidiomycota</taxon>
        <taxon>Agaricomycotina</taxon>
        <taxon>Tremellomycetes</taxon>
        <taxon>Cystofilobasidiales</taxon>
        <taxon>Mrakiaceae</taxon>
        <taxon>Phaffia</taxon>
    </lineage>
</organism>
<evidence type="ECO:0000259" key="15">
    <source>
        <dbReference type="PROSITE" id="PS50075"/>
    </source>
</evidence>
<dbReference type="FunFam" id="1.10.1200.10:FF:000003">
    <property type="entry name" value="Acyl carrier protein"/>
    <property type="match status" value="1"/>
</dbReference>
<keyword evidence="12" id="KW-0496">Mitochondrion</keyword>
<dbReference type="GO" id="GO:0000035">
    <property type="term" value="F:acyl binding"/>
    <property type="evidence" value="ECO:0007669"/>
    <property type="project" value="TreeGrafter"/>
</dbReference>
<evidence type="ECO:0000256" key="9">
    <source>
        <dbReference type="ARBA" id="ARBA00022946"/>
    </source>
</evidence>
<keyword evidence="7" id="KW-0597">Phosphoprotein</keyword>
<evidence type="ECO:0000256" key="13">
    <source>
        <dbReference type="ARBA" id="ARBA00023160"/>
    </source>
</evidence>
<name>A0A0F7SHM8_PHARH</name>
<comment type="subcellular location">
    <subcellularLocation>
        <location evidence="1">Mitochondrion</location>
    </subcellularLocation>
</comment>
<dbReference type="PANTHER" id="PTHR20863">
    <property type="entry name" value="ACYL CARRIER PROTEIN"/>
    <property type="match status" value="1"/>
</dbReference>
<dbReference type="GO" id="GO:0000036">
    <property type="term" value="F:acyl carrier activity"/>
    <property type="evidence" value="ECO:0007669"/>
    <property type="project" value="TreeGrafter"/>
</dbReference>
<keyword evidence="9" id="KW-0809">Transit peptide</keyword>
<evidence type="ECO:0000256" key="12">
    <source>
        <dbReference type="ARBA" id="ARBA00023128"/>
    </source>
</evidence>
<dbReference type="EMBL" id="LN483144">
    <property type="protein sequence ID" value="CDZ96532.1"/>
    <property type="molecule type" value="Genomic_DNA"/>
</dbReference>
<evidence type="ECO:0000256" key="1">
    <source>
        <dbReference type="ARBA" id="ARBA00004173"/>
    </source>
</evidence>
<evidence type="ECO:0000256" key="11">
    <source>
        <dbReference type="ARBA" id="ARBA00023098"/>
    </source>
</evidence>
<accession>A0A0F7SHM8</accession>
<dbReference type="InterPro" id="IPR003231">
    <property type="entry name" value="ACP"/>
</dbReference>
<keyword evidence="4" id="KW-0813">Transport</keyword>
<dbReference type="PROSITE" id="PS00012">
    <property type="entry name" value="PHOSPHOPANTETHEINE"/>
    <property type="match status" value="1"/>
</dbReference>
<dbReference type="Pfam" id="PF00550">
    <property type="entry name" value="PP-binding"/>
    <property type="match status" value="1"/>
</dbReference>
<evidence type="ECO:0000256" key="2">
    <source>
        <dbReference type="ARBA" id="ARBA00005194"/>
    </source>
</evidence>
<evidence type="ECO:0000256" key="10">
    <source>
        <dbReference type="ARBA" id="ARBA00022982"/>
    </source>
</evidence>
<dbReference type="AlphaFoldDB" id="A0A0F7SHM8"/>
<dbReference type="HAMAP" id="MF_01217">
    <property type="entry name" value="Acyl_carrier"/>
    <property type="match status" value="1"/>
</dbReference>
<dbReference type="NCBIfam" id="NF002148">
    <property type="entry name" value="PRK00982.1-2"/>
    <property type="match status" value="1"/>
</dbReference>
<proteinExistence type="inferred from homology"/>
<dbReference type="PROSITE" id="PS50075">
    <property type="entry name" value="CARRIER"/>
    <property type="match status" value="1"/>
</dbReference>
<sequence>MFSRFAIRSLRAAPVTPRTFSLLATRPASVVARPSTLLFARSYAGGHGPDLSLTKENIERRILDIFRTFDKVNQDKLNLDSSFTEDLGLDSLDAVEVIMAIEEDFFIEIPDAEADEIRTVRQAVDYIINTPEAGLH</sequence>
<evidence type="ECO:0000256" key="8">
    <source>
        <dbReference type="ARBA" id="ARBA00022832"/>
    </source>
</evidence>
<evidence type="ECO:0000256" key="6">
    <source>
        <dbReference type="ARBA" id="ARBA00022516"/>
    </source>
</evidence>
<evidence type="ECO:0000256" key="4">
    <source>
        <dbReference type="ARBA" id="ARBA00022448"/>
    </source>
</evidence>
<feature type="domain" description="Carrier" evidence="15">
    <location>
        <begin position="56"/>
        <end position="131"/>
    </location>
</feature>
<comment type="function">
    <text evidence="14">Carrier of the growing fatty acid chain in fatty acid biosynthesis.</text>
</comment>
<dbReference type="Gene3D" id="1.10.1200.10">
    <property type="entry name" value="ACP-like"/>
    <property type="match status" value="1"/>
</dbReference>
<keyword evidence="11" id="KW-0443">Lipid metabolism</keyword>
<dbReference type="InterPro" id="IPR006162">
    <property type="entry name" value="Ppantetheine_attach_site"/>
</dbReference>
<keyword evidence="10" id="KW-0249">Electron transport</keyword>
<dbReference type="NCBIfam" id="TIGR00517">
    <property type="entry name" value="acyl_carrier"/>
    <property type="match status" value="1"/>
</dbReference>
<dbReference type="InterPro" id="IPR009081">
    <property type="entry name" value="PP-bd_ACP"/>
</dbReference>
<dbReference type="SUPFAM" id="SSF47336">
    <property type="entry name" value="ACP-like"/>
    <property type="match status" value="1"/>
</dbReference>
<evidence type="ECO:0000256" key="7">
    <source>
        <dbReference type="ARBA" id="ARBA00022553"/>
    </source>
</evidence>
<dbReference type="PANTHER" id="PTHR20863:SF28">
    <property type="entry name" value="ACYL CARRIER PROTEIN, MITOCHONDRIAL"/>
    <property type="match status" value="1"/>
</dbReference>
<keyword evidence="13 14" id="KW-0275">Fatty acid biosynthesis</keyword>
<reference evidence="16" key="1">
    <citation type="submission" date="2014-08" db="EMBL/GenBank/DDBJ databases">
        <authorList>
            <person name="Sharma Rahul"/>
            <person name="Thines Marco"/>
        </authorList>
    </citation>
    <scope>NUCLEOTIDE SEQUENCE</scope>
</reference>
<keyword evidence="8" id="KW-0276">Fatty acid metabolism</keyword>
<evidence type="ECO:0000256" key="14">
    <source>
        <dbReference type="RuleBase" id="RU000722"/>
    </source>
</evidence>
<evidence type="ECO:0000256" key="5">
    <source>
        <dbReference type="ARBA" id="ARBA00022450"/>
    </source>
</evidence>
<evidence type="ECO:0000256" key="3">
    <source>
        <dbReference type="ARBA" id="ARBA00010930"/>
    </source>
</evidence>